<keyword evidence="9" id="KW-0411">Iron-sulfur</keyword>
<dbReference type="Pfam" id="PF20922">
    <property type="entry name" value="Anamorsin_N"/>
    <property type="match status" value="1"/>
</dbReference>
<evidence type="ECO:0000259" key="12">
    <source>
        <dbReference type="Pfam" id="PF20922"/>
    </source>
</evidence>
<dbReference type="KEGG" id="ovi:T265_02488"/>
<feature type="domain" description="Anamorsin N-terminal" evidence="12">
    <location>
        <begin position="14"/>
        <end position="131"/>
    </location>
</feature>
<comment type="similarity">
    <text evidence="3">Belongs to the anamorsin family.</text>
</comment>
<evidence type="ECO:0000256" key="2">
    <source>
        <dbReference type="ARBA" id="ARBA00004496"/>
    </source>
</evidence>
<keyword evidence="4" id="KW-0004">4Fe-4S</keyword>
<evidence type="ECO:0000256" key="7">
    <source>
        <dbReference type="ARBA" id="ARBA00022723"/>
    </source>
</evidence>
<evidence type="ECO:0008006" key="15">
    <source>
        <dbReference type="Google" id="ProtNLM"/>
    </source>
</evidence>
<dbReference type="Pfam" id="PF05093">
    <property type="entry name" value="CIAPIN1"/>
    <property type="match status" value="1"/>
</dbReference>
<accession>A0A074ZZ78</accession>
<protein>
    <recommendedName>
        <fullName evidence="15">Anamorsin homolog</fullName>
    </recommendedName>
</protein>
<evidence type="ECO:0000256" key="1">
    <source>
        <dbReference type="ARBA" id="ARBA00001966"/>
    </source>
</evidence>
<evidence type="ECO:0000256" key="10">
    <source>
        <dbReference type="ARBA" id="ARBA00023128"/>
    </source>
</evidence>
<dbReference type="STRING" id="6198.A0A074ZZ78"/>
<evidence type="ECO:0000256" key="9">
    <source>
        <dbReference type="ARBA" id="ARBA00023014"/>
    </source>
</evidence>
<dbReference type="InterPro" id="IPR049011">
    <property type="entry name" value="Anamorsin_N_metazoan"/>
</dbReference>
<dbReference type="InterPro" id="IPR007785">
    <property type="entry name" value="Anamorsin"/>
</dbReference>
<dbReference type="Proteomes" id="UP000054324">
    <property type="component" value="Unassembled WGS sequence"/>
</dbReference>
<dbReference type="GO" id="GO:0046872">
    <property type="term" value="F:metal ion binding"/>
    <property type="evidence" value="ECO:0007669"/>
    <property type="project" value="UniProtKB-KW"/>
</dbReference>
<evidence type="ECO:0000313" key="14">
    <source>
        <dbReference type="Proteomes" id="UP000054324"/>
    </source>
</evidence>
<keyword evidence="14" id="KW-1185">Reference proteome</keyword>
<reference evidence="13 14" key="1">
    <citation type="submission" date="2013-11" db="EMBL/GenBank/DDBJ databases">
        <title>Opisthorchis viverrini - life in the bile duct.</title>
        <authorList>
            <person name="Young N.D."/>
            <person name="Nagarajan N."/>
            <person name="Lin S.J."/>
            <person name="Korhonen P.K."/>
            <person name="Jex A.R."/>
            <person name="Hall R.S."/>
            <person name="Safavi-Hemami H."/>
            <person name="Kaewkong W."/>
            <person name="Bertrand D."/>
            <person name="Gao S."/>
            <person name="Seet Q."/>
            <person name="Wongkham S."/>
            <person name="Teh B.T."/>
            <person name="Wongkham C."/>
            <person name="Intapan P.M."/>
            <person name="Maleewong W."/>
            <person name="Yang X."/>
            <person name="Hu M."/>
            <person name="Wang Z."/>
            <person name="Hofmann A."/>
            <person name="Sternberg P.W."/>
            <person name="Tan P."/>
            <person name="Wang J."/>
            <person name="Gasser R.B."/>
        </authorList>
    </citation>
    <scope>NUCLEOTIDE SEQUENCE [LARGE SCALE GENOMIC DNA]</scope>
</reference>
<evidence type="ECO:0000256" key="3">
    <source>
        <dbReference type="ARBA" id="ARBA00008169"/>
    </source>
</evidence>
<evidence type="ECO:0000256" key="8">
    <source>
        <dbReference type="ARBA" id="ARBA00023004"/>
    </source>
</evidence>
<dbReference type="RefSeq" id="XP_009165001.1">
    <property type="nucleotide sequence ID" value="XM_009166737.1"/>
</dbReference>
<dbReference type="GO" id="GO:0051539">
    <property type="term" value="F:4 iron, 4 sulfur cluster binding"/>
    <property type="evidence" value="ECO:0007669"/>
    <property type="project" value="UniProtKB-KW"/>
</dbReference>
<comment type="subcellular location">
    <subcellularLocation>
        <location evidence="2">Cytoplasm</location>
    </subcellularLocation>
</comment>
<dbReference type="GO" id="GO:0051537">
    <property type="term" value="F:2 iron, 2 sulfur cluster binding"/>
    <property type="evidence" value="ECO:0007669"/>
    <property type="project" value="UniProtKB-KW"/>
</dbReference>
<evidence type="ECO:0000259" key="11">
    <source>
        <dbReference type="Pfam" id="PF05093"/>
    </source>
</evidence>
<gene>
    <name evidence="13" type="ORF">T265_02488</name>
</gene>
<keyword evidence="10" id="KW-0496">Mitochondrion</keyword>
<sequence>MDYTVPAHLFQQADRVLVVWSSQNQPTTEAMNALQESVKNHVTELHMENLERISHESSALSAHERHYSLILCGWPVPLSSGTTSFELLSSLAPCLKPGGRLIGRENVSQCDNIKKMIQLSGFVEFSQLGTDPMMFLARLPSEYALGTSAPLSWHKESVDAAWDAVDADVSNGDMINTDSLLKPTDLAKPTPCGQATANVAGQPKKRACKNCTCGLAEEEAKADAVEKAANSAAAKSSCGNFHNNGFSIDEIKKLRESCVLLSWRDKNDNTSSLCSLWAQDSSVVKAPAYGSEGSLIEPNISVSTAPVSIPALMFSSVGMAPGHRKGATAERFDSVIYIVLNVMVGNRIAKFMQDRT</sequence>
<dbReference type="PANTHER" id="PTHR13273:SF14">
    <property type="entry name" value="ANAMORSIN"/>
    <property type="match status" value="1"/>
</dbReference>
<proteinExistence type="inferred from homology"/>
<evidence type="ECO:0000313" key="13">
    <source>
        <dbReference type="EMBL" id="KER31307.1"/>
    </source>
</evidence>
<dbReference type="PANTHER" id="PTHR13273">
    <property type="entry name" value="ANAMORSIN"/>
    <property type="match status" value="1"/>
</dbReference>
<dbReference type="GO" id="GO:0005737">
    <property type="term" value="C:cytoplasm"/>
    <property type="evidence" value="ECO:0007669"/>
    <property type="project" value="UniProtKB-SubCell"/>
</dbReference>
<name>A0A074ZZ78_OPIVI</name>
<keyword evidence="8" id="KW-0408">Iron</keyword>
<dbReference type="GO" id="GO:0016226">
    <property type="term" value="P:iron-sulfur cluster assembly"/>
    <property type="evidence" value="ECO:0007669"/>
    <property type="project" value="InterPro"/>
</dbReference>
<evidence type="ECO:0000256" key="5">
    <source>
        <dbReference type="ARBA" id="ARBA00022490"/>
    </source>
</evidence>
<keyword evidence="6" id="KW-0001">2Fe-2S</keyword>
<organism evidence="13 14">
    <name type="scientific">Opisthorchis viverrini</name>
    <name type="common">Southeast Asian liver fluke</name>
    <dbReference type="NCBI Taxonomy" id="6198"/>
    <lineage>
        <taxon>Eukaryota</taxon>
        <taxon>Metazoa</taxon>
        <taxon>Spiralia</taxon>
        <taxon>Lophotrochozoa</taxon>
        <taxon>Platyhelminthes</taxon>
        <taxon>Trematoda</taxon>
        <taxon>Digenea</taxon>
        <taxon>Opisthorchiida</taxon>
        <taxon>Opisthorchiata</taxon>
        <taxon>Opisthorchiidae</taxon>
        <taxon>Opisthorchis</taxon>
    </lineage>
</organism>
<comment type="cofactor">
    <cofactor evidence="1">
        <name>[4Fe-4S] cluster</name>
        <dbReference type="ChEBI" id="CHEBI:49883"/>
    </cofactor>
</comment>
<evidence type="ECO:0000256" key="6">
    <source>
        <dbReference type="ARBA" id="ARBA00022714"/>
    </source>
</evidence>
<dbReference type="GeneID" id="20316676"/>
<feature type="domain" description="Anamorsin C-terminal" evidence="11">
    <location>
        <begin position="198"/>
        <end position="236"/>
    </location>
</feature>
<evidence type="ECO:0000256" key="4">
    <source>
        <dbReference type="ARBA" id="ARBA00022485"/>
    </source>
</evidence>
<dbReference type="Gene3D" id="3.40.50.150">
    <property type="entry name" value="Vaccinia Virus protein VP39"/>
    <property type="match status" value="1"/>
</dbReference>
<keyword evidence="7" id="KW-0479">Metal-binding</keyword>
<dbReference type="InterPro" id="IPR029063">
    <property type="entry name" value="SAM-dependent_MTases_sf"/>
</dbReference>
<dbReference type="OrthoDB" id="311633at2759"/>
<keyword evidence="5" id="KW-0963">Cytoplasm</keyword>
<dbReference type="AlphaFoldDB" id="A0A074ZZ78"/>
<dbReference type="InterPro" id="IPR046408">
    <property type="entry name" value="CIAPIN1"/>
</dbReference>
<dbReference type="CTD" id="20316676"/>
<dbReference type="EMBL" id="KL596648">
    <property type="protein sequence ID" value="KER31307.1"/>
    <property type="molecule type" value="Genomic_DNA"/>
</dbReference>